<feature type="region of interest" description="Disordered" evidence="1">
    <location>
        <begin position="17"/>
        <end position="53"/>
    </location>
</feature>
<dbReference type="Proteomes" id="UP001155660">
    <property type="component" value="Chromosome A9"/>
</dbReference>
<evidence type="ECO:0000256" key="1">
    <source>
        <dbReference type="SAM" id="MobiDB-lite"/>
    </source>
</evidence>
<dbReference type="RefSeq" id="XP_018948111.2">
    <property type="nucleotide sequence ID" value="XM_019092566.2"/>
</dbReference>
<dbReference type="GeneID" id="109076902"/>
<feature type="chain" id="PRO_5040414725" evidence="2">
    <location>
        <begin position="19"/>
        <end position="213"/>
    </location>
</feature>
<proteinExistence type="predicted"/>
<organism evidence="3">
    <name type="scientific">Cyprinus carpio</name>
    <name type="common">Common carp</name>
    <dbReference type="NCBI Taxonomy" id="7962"/>
    <lineage>
        <taxon>Eukaryota</taxon>
        <taxon>Metazoa</taxon>
        <taxon>Chordata</taxon>
        <taxon>Craniata</taxon>
        <taxon>Vertebrata</taxon>
        <taxon>Euteleostomi</taxon>
        <taxon>Actinopterygii</taxon>
        <taxon>Neopterygii</taxon>
        <taxon>Teleostei</taxon>
        <taxon>Ostariophysi</taxon>
        <taxon>Cypriniformes</taxon>
        <taxon>Cyprinidae</taxon>
        <taxon>Cyprininae</taxon>
        <taxon>Cyprinus</taxon>
    </lineage>
</organism>
<evidence type="ECO:0000313" key="3">
    <source>
        <dbReference type="RefSeq" id="XP_018948111.2"/>
    </source>
</evidence>
<feature type="signal peptide" evidence="2">
    <location>
        <begin position="1"/>
        <end position="18"/>
    </location>
</feature>
<gene>
    <name evidence="3" type="primary">LOC109076902</name>
</gene>
<feature type="compositionally biased region" description="Basic and acidic residues" evidence="1">
    <location>
        <begin position="35"/>
        <end position="48"/>
    </location>
</feature>
<accession>A0A9Q9ZG86</accession>
<evidence type="ECO:0000256" key="2">
    <source>
        <dbReference type="SAM" id="SignalP"/>
    </source>
</evidence>
<dbReference type="KEGG" id="ccar:109076902"/>
<protein>
    <submittedName>
        <fullName evidence="3">Cytadherence high molecular weight protein 1-like</fullName>
    </submittedName>
</protein>
<name>A0A9Q9ZG86_CYPCA</name>
<dbReference type="AlphaFoldDB" id="A0A9Q9ZG86"/>
<dbReference type="OrthoDB" id="441660at2759"/>
<sequence>MRKLLFLVLAITASVASASPPVQDEKLPDQAVKVPADEKEPTAEHTEAEQGPLMQHEAVADSSMLEPDSVLLEPETTEEHRVPEETQVMLEEPILEADYLSEEMPETELETEPEIIAIQINRNIVPVEESVQLLEYETNIEVEDEKEENAAKEEPTLEAEYIVVEDPEIQMEPGRERANNAGGMENCVETWNDLAFRDVPCTIPKPFICSCPV</sequence>
<keyword evidence="2" id="KW-0732">Signal</keyword>
<reference evidence="3" key="1">
    <citation type="submission" date="2025-08" db="UniProtKB">
        <authorList>
            <consortium name="RefSeq"/>
        </authorList>
    </citation>
    <scope>IDENTIFICATION</scope>
    <source>
        <tissue evidence="3">Muscle</tissue>
    </source>
</reference>